<dbReference type="Pfam" id="PF19054">
    <property type="entry name" value="DUF5753"/>
    <property type="match status" value="1"/>
</dbReference>
<dbReference type="EMBL" id="BSBI01000019">
    <property type="protein sequence ID" value="GLF99249.1"/>
    <property type="molecule type" value="Genomic_DNA"/>
</dbReference>
<sequence length="275" mass="30737">MSGEAFPEGLNPLERFGREVREVRKGRKITQRQLGKAVQYSDGYVSKVEAGTLMPSEKFARGCDLAFGTHGLFLRLLRRVEEGDHPSWFLPYLELERKAASILDFSTTSIMGMLQTEDYARAVFRAGHPREAADLITGRVAARVRRRQILEQEDPPTLWVVLHESCLRTLVGGRSVMADQLEHLLHMSETPGVDIQVIPFAAGAAGSHTLAFTLLAFADESTALYVDDVPHGGRLYRSESSVRIALENYDRLRAHALPPDDSRALITSVHKEFRP</sequence>
<protein>
    <submittedName>
        <fullName evidence="2">Scr1 family TA system antitoxin-like transcriptional regulator</fullName>
    </submittedName>
</protein>
<reference evidence="2 3" key="1">
    <citation type="submission" date="2022-10" db="EMBL/GenBank/DDBJ databases">
        <title>Draft genome sequence of Streptomyces sp. YSPA8.</title>
        <authorList>
            <person name="Moriuchi R."/>
            <person name="Dohra H."/>
            <person name="Yamamura H."/>
            <person name="Kodani S."/>
        </authorList>
    </citation>
    <scope>NUCLEOTIDE SEQUENCE [LARGE SCALE GENOMIC DNA]</scope>
    <source>
        <strain evidence="2 3">YSPA8</strain>
    </source>
</reference>
<dbReference type="Pfam" id="PF13560">
    <property type="entry name" value="HTH_31"/>
    <property type="match status" value="1"/>
</dbReference>
<dbReference type="RefSeq" id="WP_323451197.1">
    <property type="nucleotide sequence ID" value="NZ_BSBI01000019.1"/>
</dbReference>
<dbReference type="SUPFAM" id="SSF47413">
    <property type="entry name" value="lambda repressor-like DNA-binding domains"/>
    <property type="match status" value="1"/>
</dbReference>
<dbReference type="Gene3D" id="1.10.260.40">
    <property type="entry name" value="lambda repressor-like DNA-binding domains"/>
    <property type="match status" value="1"/>
</dbReference>
<evidence type="ECO:0000259" key="1">
    <source>
        <dbReference type="PROSITE" id="PS50943"/>
    </source>
</evidence>
<dbReference type="CDD" id="cd00093">
    <property type="entry name" value="HTH_XRE"/>
    <property type="match status" value="1"/>
</dbReference>
<keyword evidence="3" id="KW-1185">Reference proteome</keyword>
<name>A0ABQ5P9I4_9ACTN</name>
<evidence type="ECO:0000313" key="2">
    <source>
        <dbReference type="EMBL" id="GLF99249.1"/>
    </source>
</evidence>
<gene>
    <name evidence="2" type="ORF">SYYSPA8_33150</name>
</gene>
<dbReference type="PROSITE" id="PS50943">
    <property type="entry name" value="HTH_CROC1"/>
    <property type="match status" value="1"/>
</dbReference>
<dbReference type="Proteomes" id="UP001291653">
    <property type="component" value="Unassembled WGS sequence"/>
</dbReference>
<evidence type="ECO:0000313" key="3">
    <source>
        <dbReference type="Proteomes" id="UP001291653"/>
    </source>
</evidence>
<accession>A0ABQ5P9I4</accession>
<feature type="domain" description="HTH cro/C1-type" evidence="1">
    <location>
        <begin position="20"/>
        <end position="56"/>
    </location>
</feature>
<organism evidence="2 3">
    <name type="scientific">Streptomyces yaizuensis</name>
    <dbReference type="NCBI Taxonomy" id="2989713"/>
    <lineage>
        <taxon>Bacteria</taxon>
        <taxon>Bacillati</taxon>
        <taxon>Actinomycetota</taxon>
        <taxon>Actinomycetes</taxon>
        <taxon>Kitasatosporales</taxon>
        <taxon>Streptomycetaceae</taxon>
        <taxon>Streptomyces</taxon>
    </lineage>
</organism>
<comment type="caution">
    <text evidence="2">The sequence shown here is derived from an EMBL/GenBank/DDBJ whole genome shotgun (WGS) entry which is preliminary data.</text>
</comment>
<dbReference type="InterPro" id="IPR043917">
    <property type="entry name" value="DUF5753"/>
</dbReference>
<dbReference type="InterPro" id="IPR001387">
    <property type="entry name" value="Cro/C1-type_HTH"/>
</dbReference>
<proteinExistence type="predicted"/>
<dbReference type="InterPro" id="IPR010982">
    <property type="entry name" value="Lambda_DNA-bd_dom_sf"/>
</dbReference>
<dbReference type="SMART" id="SM00530">
    <property type="entry name" value="HTH_XRE"/>
    <property type="match status" value="1"/>
</dbReference>